<dbReference type="Pfam" id="PF03473">
    <property type="entry name" value="MOSC"/>
    <property type="match status" value="1"/>
</dbReference>
<dbReference type="STRING" id="187304.B0E33_03260"/>
<dbReference type="InterPro" id="IPR005302">
    <property type="entry name" value="MoCF_Sase_C"/>
</dbReference>
<protein>
    <submittedName>
        <fullName evidence="2">Putative metal-sulfur cluster biosynthesis proteins YuaD</fullName>
    </submittedName>
</protein>
<reference evidence="3" key="1">
    <citation type="submission" date="2015-07" db="EMBL/GenBank/DDBJ databases">
        <authorList>
            <person name="Rodrigo-Torres Lidia"/>
            <person name="Arahal R.David."/>
        </authorList>
    </citation>
    <scope>NUCLEOTIDE SEQUENCE [LARGE SCALE GENOMIC DNA]</scope>
    <source>
        <strain evidence="3">CECT 4801</strain>
    </source>
</reference>
<dbReference type="Proteomes" id="UP000048926">
    <property type="component" value="Unassembled WGS sequence"/>
</dbReference>
<gene>
    <name evidence="2" type="primary">yuaD</name>
    <name evidence="2" type="ORF">LAL4801_04016</name>
</gene>
<dbReference type="Gene3D" id="2.40.33.20">
    <property type="entry name" value="PK beta-barrel domain-like"/>
    <property type="match status" value="1"/>
</dbReference>
<dbReference type="PANTHER" id="PTHR36930">
    <property type="entry name" value="METAL-SULFUR CLUSTER BIOSYNTHESIS PROTEINS YUAD-RELATED"/>
    <property type="match status" value="1"/>
</dbReference>
<dbReference type="AlphaFoldDB" id="A0A0M6Y641"/>
<dbReference type="GO" id="GO:0030170">
    <property type="term" value="F:pyridoxal phosphate binding"/>
    <property type="evidence" value="ECO:0007669"/>
    <property type="project" value="InterPro"/>
</dbReference>
<keyword evidence="3" id="KW-1185">Reference proteome</keyword>
<dbReference type="PANTHER" id="PTHR36930:SF1">
    <property type="entry name" value="MOSC DOMAIN-CONTAINING PROTEIN"/>
    <property type="match status" value="1"/>
</dbReference>
<dbReference type="OrthoDB" id="9808413at2"/>
<evidence type="ECO:0000259" key="1">
    <source>
        <dbReference type="PROSITE" id="PS51340"/>
    </source>
</evidence>
<name>A0A0M6Y641_9HYPH</name>
<dbReference type="GO" id="GO:0030151">
    <property type="term" value="F:molybdenum ion binding"/>
    <property type="evidence" value="ECO:0007669"/>
    <property type="project" value="InterPro"/>
</dbReference>
<dbReference type="RefSeq" id="WP_055659518.1">
    <property type="nucleotide sequence ID" value="NZ_CXST01000002.1"/>
</dbReference>
<dbReference type="PROSITE" id="PS51340">
    <property type="entry name" value="MOSC"/>
    <property type="match status" value="1"/>
</dbReference>
<feature type="domain" description="MOSC" evidence="1">
    <location>
        <begin position="38"/>
        <end position="195"/>
    </location>
</feature>
<evidence type="ECO:0000313" key="2">
    <source>
        <dbReference type="EMBL" id="CTQ45562.1"/>
    </source>
</evidence>
<proteinExistence type="predicted"/>
<dbReference type="GO" id="GO:0003824">
    <property type="term" value="F:catalytic activity"/>
    <property type="evidence" value="ECO:0007669"/>
    <property type="project" value="InterPro"/>
</dbReference>
<dbReference type="InterPro" id="IPR052716">
    <property type="entry name" value="MOSC_domain"/>
</dbReference>
<evidence type="ECO:0000313" key="3">
    <source>
        <dbReference type="Proteomes" id="UP000048926"/>
    </source>
</evidence>
<dbReference type="InterPro" id="IPR011037">
    <property type="entry name" value="Pyrv_Knase-like_insert_dom_sf"/>
</dbReference>
<accession>A0A0M6Y641</accession>
<dbReference type="EMBL" id="CXST01000002">
    <property type="protein sequence ID" value="CTQ45562.1"/>
    <property type="molecule type" value="Genomic_DNA"/>
</dbReference>
<sequence length="205" mass="22652">MTDQLQLLANDFRITPAFRTSGKVEGVFRTVSAEDFRTTATDALEMTFEGISGDRHGGYTRRSGGREPWYPRGTEMCNERQISILSAEELSLIATRMEIAELKAEWIGGNITLSGIPNLTMVPPRTRLVFEGGVVIRVDGDNKPCRFAGEAIAEANPGREGLDLLFPQKAKRLRGLVGYVEIPGKIAAGEAVTTHVPEQWIYERI</sequence>
<dbReference type="SUPFAM" id="SSF50800">
    <property type="entry name" value="PK beta-barrel domain-like"/>
    <property type="match status" value="1"/>
</dbReference>
<organism evidence="2 3">
    <name type="scientific">Roseibium aggregatum</name>
    <dbReference type="NCBI Taxonomy" id="187304"/>
    <lineage>
        <taxon>Bacteria</taxon>
        <taxon>Pseudomonadati</taxon>
        <taxon>Pseudomonadota</taxon>
        <taxon>Alphaproteobacteria</taxon>
        <taxon>Hyphomicrobiales</taxon>
        <taxon>Stappiaceae</taxon>
        <taxon>Roseibium</taxon>
    </lineage>
</organism>